<organism evidence="1 2">
    <name type="scientific">Aldrovandia affinis</name>
    <dbReference type="NCBI Taxonomy" id="143900"/>
    <lineage>
        <taxon>Eukaryota</taxon>
        <taxon>Metazoa</taxon>
        <taxon>Chordata</taxon>
        <taxon>Craniata</taxon>
        <taxon>Vertebrata</taxon>
        <taxon>Euteleostomi</taxon>
        <taxon>Actinopterygii</taxon>
        <taxon>Neopterygii</taxon>
        <taxon>Teleostei</taxon>
        <taxon>Notacanthiformes</taxon>
        <taxon>Halosauridae</taxon>
        <taxon>Aldrovandia</taxon>
    </lineage>
</organism>
<name>A0AAD7S3Y2_9TELE</name>
<dbReference type="AlphaFoldDB" id="A0AAD7S3Y2"/>
<dbReference type="Proteomes" id="UP001221898">
    <property type="component" value="Unassembled WGS sequence"/>
</dbReference>
<sequence>MSSILPQANIDLLITEIEKVPLKAALKRILKTREEINGHGRSTELSAGQMRMLQRERTRITNDELSRDFPSRFLSSAAHQRDARYGHS</sequence>
<accession>A0AAD7S3Y2</accession>
<proteinExistence type="predicted"/>
<gene>
    <name evidence="1" type="ORF">AAFF_G00033170</name>
</gene>
<protein>
    <submittedName>
        <fullName evidence="1">Uncharacterized protein</fullName>
    </submittedName>
</protein>
<dbReference type="EMBL" id="JAINUG010000117">
    <property type="protein sequence ID" value="KAJ8395332.1"/>
    <property type="molecule type" value="Genomic_DNA"/>
</dbReference>
<reference evidence="1" key="1">
    <citation type="journal article" date="2023" name="Science">
        <title>Genome structures resolve the early diversification of teleost fishes.</title>
        <authorList>
            <person name="Parey E."/>
            <person name="Louis A."/>
            <person name="Montfort J."/>
            <person name="Bouchez O."/>
            <person name="Roques C."/>
            <person name="Iampietro C."/>
            <person name="Lluch J."/>
            <person name="Castinel A."/>
            <person name="Donnadieu C."/>
            <person name="Desvignes T."/>
            <person name="Floi Bucao C."/>
            <person name="Jouanno E."/>
            <person name="Wen M."/>
            <person name="Mejri S."/>
            <person name="Dirks R."/>
            <person name="Jansen H."/>
            <person name="Henkel C."/>
            <person name="Chen W.J."/>
            <person name="Zahm M."/>
            <person name="Cabau C."/>
            <person name="Klopp C."/>
            <person name="Thompson A.W."/>
            <person name="Robinson-Rechavi M."/>
            <person name="Braasch I."/>
            <person name="Lecointre G."/>
            <person name="Bobe J."/>
            <person name="Postlethwait J.H."/>
            <person name="Berthelot C."/>
            <person name="Roest Crollius H."/>
            <person name="Guiguen Y."/>
        </authorList>
    </citation>
    <scope>NUCLEOTIDE SEQUENCE</scope>
    <source>
        <strain evidence="1">NC1722</strain>
    </source>
</reference>
<evidence type="ECO:0000313" key="2">
    <source>
        <dbReference type="Proteomes" id="UP001221898"/>
    </source>
</evidence>
<comment type="caution">
    <text evidence="1">The sequence shown here is derived from an EMBL/GenBank/DDBJ whole genome shotgun (WGS) entry which is preliminary data.</text>
</comment>
<evidence type="ECO:0000313" key="1">
    <source>
        <dbReference type="EMBL" id="KAJ8395332.1"/>
    </source>
</evidence>
<keyword evidence="2" id="KW-1185">Reference proteome</keyword>